<dbReference type="SMART" id="SM00577">
    <property type="entry name" value="CPDc"/>
    <property type="match status" value="1"/>
</dbReference>
<organism evidence="8">
    <name type="scientific">Spironucleus salmonicida</name>
    <dbReference type="NCBI Taxonomy" id="348837"/>
    <lineage>
        <taxon>Eukaryota</taxon>
        <taxon>Metamonada</taxon>
        <taxon>Diplomonadida</taxon>
        <taxon>Hexamitidae</taxon>
        <taxon>Hexamitinae</taxon>
        <taxon>Spironucleus</taxon>
    </lineage>
</organism>
<keyword evidence="4" id="KW-0539">Nucleus</keyword>
<dbReference type="VEuPathDB" id="GiardiaDB:SS50377_22310"/>
<dbReference type="PROSITE" id="PS50969">
    <property type="entry name" value="FCP1"/>
    <property type="match status" value="1"/>
</dbReference>
<dbReference type="OrthoDB" id="10249888at2759"/>
<dbReference type="EC" id="3.1.3.16" evidence="2"/>
<dbReference type="PANTHER" id="PTHR23081:SF36">
    <property type="entry name" value="RNA POLYMERASE II SUBUNIT A C-TERMINAL DOMAIN PHOSPHATASE"/>
    <property type="match status" value="1"/>
</dbReference>
<protein>
    <recommendedName>
        <fullName evidence="2">protein-serine/threonine phosphatase</fullName>
        <ecNumber evidence="2">3.1.3.16</ecNumber>
    </recommendedName>
</protein>
<comment type="catalytic activity">
    <reaction evidence="5">
        <text>O-phospho-L-seryl-[protein] + H2O = L-seryl-[protein] + phosphate</text>
        <dbReference type="Rhea" id="RHEA:20629"/>
        <dbReference type="Rhea" id="RHEA-COMP:9863"/>
        <dbReference type="Rhea" id="RHEA-COMP:11604"/>
        <dbReference type="ChEBI" id="CHEBI:15377"/>
        <dbReference type="ChEBI" id="CHEBI:29999"/>
        <dbReference type="ChEBI" id="CHEBI:43474"/>
        <dbReference type="ChEBI" id="CHEBI:83421"/>
        <dbReference type="EC" id="3.1.3.16"/>
    </reaction>
</comment>
<dbReference type="InterPro" id="IPR036420">
    <property type="entry name" value="BRCT_dom_sf"/>
</dbReference>
<comment type="catalytic activity">
    <reaction evidence="6">
        <text>O-phospho-L-threonyl-[protein] + H2O = L-threonyl-[protein] + phosphate</text>
        <dbReference type="Rhea" id="RHEA:47004"/>
        <dbReference type="Rhea" id="RHEA-COMP:11060"/>
        <dbReference type="Rhea" id="RHEA-COMP:11605"/>
        <dbReference type="ChEBI" id="CHEBI:15377"/>
        <dbReference type="ChEBI" id="CHEBI:30013"/>
        <dbReference type="ChEBI" id="CHEBI:43474"/>
        <dbReference type="ChEBI" id="CHEBI:61977"/>
        <dbReference type="EC" id="3.1.3.16"/>
    </reaction>
</comment>
<feature type="domain" description="FCP1 homology" evidence="7">
    <location>
        <begin position="61"/>
        <end position="281"/>
    </location>
</feature>
<evidence type="ECO:0000256" key="1">
    <source>
        <dbReference type="ARBA" id="ARBA00004123"/>
    </source>
</evidence>
<evidence type="ECO:0000256" key="3">
    <source>
        <dbReference type="ARBA" id="ARBA00022801"/>
    </source>
</evidence>
<sequence length="452" mass="53116">MQSRHCKHLRLRKQSKICIKCGEQINDVIIDKDYHLNQQMSIYEKLSLMSKTILRFEQQVKQNNKILLFLDIDDTILHCEPGIPNENCISGYIIREQFESLNQYYLLLKQYQYISFELCRLNINGQTSCSNYYFSIRPGFLDFILNNYQKLIILITTTGVYEYAKQICKILDPQNILFERITAREGQSTGGQQGIVVPDQSTILSQTQNQYLIDRNIKTIDIIKDSQILLNNYLIFDDSSFPWFNSNPPEQFFRSIPYTTSKITTNNDSFAQSFLPLTQERSFIAPFIDYAAYYEQQMLTLEYIINQDRRLSYYQGKVFRDCVFYFQRQCPSLYQEVNETNNEKLLMLQYIINETAQIDLRILTVWQFGGTVVNQFSNAVTHFVVNNKQSDQCVNYVNASWIKQDSPILTLKDKQEYAQKLLVSSDYIFISAFLLKRQNNSFLNQAVLSNFQ</sequence>
<dbReference type="InterPro" id="IPR036412">
    <property type="entry name" value="HAD-like_sf"/>
</dbReference>
<dbReference type="Gene3D" id="3.40.50.10190">
    <property type="entry name" value="BRCT domain"/>
    <property type="match status" value="1"/>
</dbReference>
<dbReference type="Gene3D" id="3.40.50.1000">
    <property type="entry name" value="HAD superfamily/HAD-like"/>
    <property type="match status" value="1"/>
</dbReference>
<dbReference type="InterPro" id="IPR004274">
    <property type="entry name" value="FCP1_dom"/>
</dbReference>
<dbReference type="SUPFAM" id="SSF56784">
    <property type="entry name" value="HAD-like"/>
    <property type="match status" value="1"/>
</dbReference>
<reference evidence="9" key="2">
    <citation type="submission" date="2020-12" db="EMBL/GenBank/DDBJ databases">
        <title>New Spironucleus salmonicida genome in near-complete chromosomes.</title>
        <authorList>
            <person name="Xu F."/>
            <person name="Kurt Z."/>
            <person name="Jimenez-Gonzalez A."/>
            <person name="Astvaldsson A."/>
            <person name="Andersson J.O."/>
            <person name="Svard S.G."/>
        </authorList>
    </citation>
    <scope>NUCLEOTIDE SEQUENCE</scope>
    <source>
        <strain evidence="9">ATCC 50377</strain>
    </source>
</reference>
<dbReference type="GO" id="GO:0008420">
    <property type="term" value="F:RNA polymerase II CTD heptapeptide repeat phosphatase activity"/>
    <property type="evidence" value="ECO:0007669"/>
    <property type="project" value="InterPro"/>
</dbReference>
<dbReference type="PANTHER" id="PTHR23081">
    <property type="entry name" value="RNA POLYMERASE II CTD PHOSPHATASE"/>
    <property type="match status" value="1"/>
</dbReference>
<dbReference type="InterPro" id="IPR023214">
    <property type="entry name" value="HAD_sf"/>
</dbReference>
<name>V6LCM5_9EUKA</name>
<accession>V6LCM5</accession>
<dbReference type="EMBL" id="KI546166">
    <property type="protein sequence ID" value="EST42197.1"/>
    <property type="molecule type" value="Genomic_DNA"/>
</dbReference>
<evidence type="ECO:0000259" key="7">
    <source>
        <dbReference type="PROSITE" id="PS50969"/>
    </source>
</evidence>
<evidence type="ECO:0000313" key="10">
    <source>
        <dbReference type="Proteomes" id="UP000018208"/>
    </source>
</evidence>
<evidence type="ECO:0000256" key="6">
    <source>
        <dbReference type="ARBA" id="ARBA00048336"/>
    </source>
</evidence>
<evidence type="ECO:0000256" key="5">
    <source>
        <dbReference type="ARBA" id="ARBA00047761"/>
    </source>
</evidence>
<evidence type="ECO:0000256" key="2">
    <source>
        <dbReference type="ARBA" id="ARBA00013081"/>
    </source>
</evidence>
<evidence type="ECO:0000313" key="9">
    <source>
        <dbReference type="EMBL" id="KAH0574695.1"/>
    </source>
</evidence>
<keyword evidence="10" id="KW-1185">Reference proteome</keyword>
<dbReference type="InterPro" id="IPR039189">
    <property type="entry name" value="Fcp1"/>
</dbReference>
<dbReference type="Pfam" id="PF03031">
    <property type="entry name" value="NIF"/>
    <property type="match status" value="1"/>
</dbReference>
<proteinExistence type="predicted"/>
<reference evidence="8 9" key="1">
    <citation type="journal article" date="2014" name="PLoS Genet.">
        <title>The Genome of Spironucleus salmonicida Highlights a Fish Pathogen Adapted to Fluctuating Environments.</title>
        <authorList>
            <person name="Xu F."/>
            <person name="Jerlstrom-Hultqvist J."/>
            <person name="Einarsson E."/>
            <person name="Astvaldsson A."/>
            <person name="Svard S.G."/>
            <person name="Andersson J.O."/>
        </authorList>
    </citation>
    <scope>NUCLEOTIDE SEQUENCE</scope>
    <source>
        <strain evidence="9">ATCC 50377</strain>
    </source>
</reference>
<dbReference type="EMBL" id="AUWU02000003">
    <property type="protein sequence ID" value="KAH0574695.1"/>
    <property type="molecule type" value="Genomic_DNA"/>
</dbReference>
<comment type="subcellular location">
    <subcellularLocation>
        <location evidence="1">Nucleus</location>
    </subcellularLocation>
</comment>
<evidence type="ECO:0000313" key="8">
    <source>
        <dbReference type="EMBL" id="EST42197.1"/>
    </source>
</evidence>
<gene>
    <name evidence="8" type="ORF">SS50377_18500</name>
    <name evidence="9" type="ORF">SS50377_22310</name>
</gene>
<evidence type="ECO:0000256" key="4">
    <source>
        <dbReference type="ARBA" id="ARBA00023242"/>
    </source>
</evidence>
<dbReference type="GO" id="GO:0005634">
    <property type="term" value="C:nucleus"/>
    <property type="evidence" value="ECO:0007669"/>
    <property type="project" value="UniProtKB-SubCell"/>
</dbReference>
<dbReference type="Proteomes" id="UP000018208">
    <property type="component" value="Unassembled WGS sequence"/>
</dbReference>
<dbReference type="SUPFAM" id="SSF52113">
    <property type="entry name" value="BRCT domain"/>
    <property type="match status" value="1"/>
</dbReference>
<keyword evidence="3" id="KW-0378">Hydrolase</keyword>
<dbReference type="AlphaFoldDB" id="V6LCM5"/>